<dbReference type="InterPro" id="IPR023346">
    <property type="entry name" value="Lysozyme-like_dom_sf"/>
</dbReference>
<evidence type="ECO:0000313" key="4">
    <source>
        <dbReference type="Proteomes" id="UP001057280"/>
    </source>
</evidence>
<gene>
    <name evidence="3" type="ORF">HXW75_02265</name>
</gene>
<feature type="domain" description="Tape measure protein N-terminal" evidence="2">
    <location>
        <begin position="279"/>
        <end position="465"/>
    </location>
</feature>
<evidence type="ECO:0000259" key="2">
    <source>
        <dbReference type="Pfam" id="PF20155"/>
    </source>
</evidence>
<dbReference type="Pfam" id="PF20155">
    <property type="entry name" value="TMP_3"/>
    <property type="match status" value="1"/>
</dbReference>
<organism evidence="3 4">
    <name type="scientific">Tetragenococcus halophilus</name>
    <name type="common">Pediococcus halophilus</name>
    <dbReference type="NCBI Taxonomy" id="51669"/>
    <lineage>
        <taxon>Bacteria</taxon>
        <taxon>Bacillati</taxon>
        <taxon>Bacillota</taxon>
        <taxon>Bacilli</taxon>
        <taxon>Lactobacillales</taxon>
        <taxon>Enterococcaceae</taxon>
        <taxon>Tetragenococcus</taxon>
    </lineage>
</organism>
<feature type="compositionally biased region" description="Basic and acidic residues" evidence="1">
    <location>
        <begin position="935"/>
        <end position="947"/>
    </location>
</feature>
<comment type="caution">
    <text evidence="3">The sequence shown here is derived from an EMBL/GenBank/DDBJ whole genome shotgun (WGS) entry which is preliminary data.</text>
</comment>
<dbReference type="InterPro" id="IPR013491">
    <property type="entry name" value="Tape_meas_N"/>
</dbReference>
<dbReference type="Proteomes" id="UP001057280">
    <property type="component" value="Unassembled WGS sequence"/>
</dbReference>
<dbReference type="CDD" id="cd13402">
    <property type="entry name" value="LT_TF-like"/>
    <property type="match status" value="1"/>
</dbReference>
<reference evidence="3" key="2">
    <citation type="journal article" date="2021" name="BMC Microbiol.">
        <title>The diversity among the species Tetragenococcus halophilus including new isolates from a lupine seed fermentation.</title>
        <authorList>
            <person name="Link T."/>
            <person name="Vogel R.F."/>
            <person name="Ehrmann M.A."/>
        </authorList>
    </citation>
    <scope>NUCLEOTIDE SEQUENCE</scope>
    <source>
        <strain evidence="3">TMW 2.2257</strain>
    </source>
</reference>
<feature type="region of interest" description="Disordered" evidence="1">
    <location>
        <begin position="924"/>
        <end position="949"/>
    </location>
</feature>
<feature type="region of interest" description="Disordered" evidence="1">
    <location>
        <begin position="36"/>
        <end position="166"/>
    </location>
</feature>
<name>A0AB35HM07_TETHA</name>
<evidence type="ECO:0000313" key="3">
    <source>
        <dbReference type="EMBL" id="MCO8297293.1"/>
    </source>
</evidence>
<feature type="compositionally biased region" description="Polar residues" evidence="1">
    <location>
        <begin position="71"/>
        <end position="89"/>
    </location>
</feature>
<accession>A0AB35HM07</accession>
<sequence>MASDAQINIDVMLNNLQKFKSDAKLIDDILADIGDQTGDKMDDSFNASADKVSDQAKATEKVVDESLGKEVTTQLSADDTDVSNKTASAKSDLEEIPDESETALNADGEDLSSKVGDAKSDIESMPEESETSLNADATDINSKTGDAKSGLESIPDSTETEITANAEDVKRDAGEVQSVFRKIPVRKTTTLDAYAEDAKRDTGEVQSSFNKIPDKKQTRLDVEATQAQNETRKLGNEADRTGGKFVSLKEKLSIGAVAGAASAGFQMIVGSVGDLISETAQASDSILGFQSTMEFADFGKKKIKETQKAMKSYADNTVYELETVANTTAQLGANGVDDFENLMEASGNLNAVAGGTKDTFNSLSMMMTQTAGAGKLTTENWNQLADAIPGASGQMQKAMKDNEAYTGNFREAMEEGEISADEFFEAIMQLGDTQKAAEYARGTSAYEGAIGNLKSSITNGMLEIEKRIGKSKITDMINGMADGVVNLFDQFGKLFDYLDKHSNALVGIGESLKDILGTLGSSIWESSVDIIMSIAEMFGLVDKETKELNDPLEKIDSILEAIADHKDGIKAVGKAIVGMFVIKKAMQFAGALRNVKNLLGEITAFGAAGGAGKAAGGGLLSKLATPAGITKLVPALGVAASIPELLKEGSKGEKGGGFLGGSGGAIGGAKLGSMIGTAIAPGIGTAIGSVLGGTAGQWAGSKLGRAMGDGVEKYWEENKPKPITTTVKAEPEEIDTQNIQEKIQPQLDELNEALLIKMGVDEESTEETKEKVKESLDQIYEEIDDYYNKKEERADQNLEKLVEQGVITQEEADKRLEKLKENNEEEKEERKDNYGQIQEDMDEHNERLAEIRNDDSLNRKEKNAAIQEENERFAERYVESNFNAQQNVKEDAARGAKEQKEIYNKLVADKGDLSLQELEQTRQSAKKQYKSATKSARDTRDEVKDAAQQKYENTKSIAWKEYKEHGTITWDEYQETIQNARKQRDDTYAAANDQYSKVTREANKQYKKVTKEIGNQKDDVVKTSNAQKNAHINASQEETDETNAIYRNGFMDFRDVFNSIIDGVNSVLGFFNEKWKDKIPSIPKHAKGSSGLSHDETALVGEEGFELAHHPSKGIYPIGSKGPEIRPLEAGTSILPHNKSKEFLAMTKGLPAHKSGVWGKITDTYDWVKGKIKDGVDWVTESAETVYNKLSEKVGVKDLIESFSNAPILSESSKGMAGTFKDSIVEYAQQFFDQFGGGSFDGKKNANGVYQYLVDIAKKTMKKFPGMRISSGYRQGDPNDHGRGQAIDLAYGAGDNGNSKYFKPANWVFDTFKKQIAYVITQGKVRDRKGSSGQTANSKWVNWTPNDHYDHLHLSGMWGPGDVRAGGKVGGNWKAAVKKALKANGLPTTGNYVNAWLRQIQSESGGNPKAIGGTDGLADGRATGLLQTKPGTFNAFAHAGHKNIMNGYDNILAAMAYAKASYPNMLSVIGHGHGYANGGEVNGPELAWIGEDPSAGHEYIINPKKDSADALISKAIASREQVKPAASANVNRYIASDNGSDSNNSEPRKVTIEVPLYMDKKQIGYATAEYSEEKNKQIRRIKNRKLGGGNQDVIFN</sequence>
<feature type="compositionally biased region" description="Basic and acidic residues" evidence="1">
    <location>
        <begin position="816"/>
        <end position="833"/>
    </location>
</feature>
<evidence type="ECO:0000256" key="1">
    <source>
        <dbReference type="SAM" id="MobiDB-lite"/>
    </source>
</evidence>
<dbReference type="EMBL" id="JACACB010000004">
    <property type="protein sequence ID" value="MCO8297293.1"/>
    <property type="molecule type" value="Genomic_DNA"/>
</dbReference>
<dbReference type="NCBIfam" id="TIGR02675">
    <property type="entry name" value="tape_meas_nterm"/>
    <property type="match status" value="1"/>
</dbReference>
<dbReference type="SUPFAM" id="SSF53955">
    <property type="entry name" value="Lysozyme-like"/>
    <property type="match status" value="1"/>
</dbReference>
<feature type="region of interest" description="Disordered" evidence="1">
    <location>
        <begin position="816"/>
        <end position="841"/>
    </location>
</feature>
<dbReference type="RefSeq" id="WP_253209941.1">
    <property type="nucleotide sequence ID" value="NZ_JACABZ010000009.1"/>
</dbReference>
<feature type="compositionally biased region" description="Polar residues" evidence="1">
    <location>
        <begin position="131"/>
        <end position="144"/>
    </location>
</feature>
<reference evidence="3" key="1">
    <citation type="submission" date="2020-06" db="EMBL/GenBank/DDBJ databases">
        <authorList>
            <person name="Link T."/>
            <person name="Ehrmann M."/>
        </authorList>
    </citation>
    <scope>NUCLEOTIDE SEQUENCE</scope>
    <source>
        <strain evidence="3">TMW 2.2257</strain>
    </source>
</reference>
<feature type="compositionally biased region" description="Basic and acidic residues" evidence="1">
    <location>
        <begin position="51"/>
        <end position="68"/>
    </location>
</feature>
<protein>
    <submittedName>
        <fullName evidence="3">Tape measure protein</fullName>
    </submittedName>
</protein>
<proteinExistence type="predicted"/>